<proteinExistence type="predicted"/>
<name>A0A7I7Z177_9MYCO</name>
<evidence type="ECO:0008006" key="6">
    <source>
        <dbReference type="Google" id="ProtNLM"/>
    </source>
</evidence>
<evidence type="ECO:0000313" key="3">
    <source>
        <dbReference type="EMBL" id="BBZ47431.1"/>
    </source>
</evidence>
<dbReference type="InterPro" id="IPR046229">
    <property type="entry name" value="TnpC-like"/>
</dbReference>
<evidence type="ECO:0000313" key="4">
    <source>
        <dbReference type="EMBL" id="BBZ47619.1"/>
    </source>
</evidence>
<dbReference type="Pfam" id="PF19776">
    <property type="entry name" value="DUF6262"/>
    <property type="match status" value="1"/>
</dbReference>
<feature type="region of interest" description="Disordered" evidence="2">
    <location>
        <begin position="72"/>
        <end position="96"/>
    </location>
</feature>
<evidence type="ECO:0000313" key="5">
    <source>
        <dbReference type="Proteomes" id="UP000467105"/>
    </source>
</evidence>
<dbReference type="AlphaFoldDB" id="A0A7I7Z177"/>
<protein>
    <recommendedName>
        <fullName evidence="6">Transposase</fullName>
    </recommendedName>
</protein>
<organism evidence="4 5">
    <name type="scientific">Mycobacterium parmense</name>
    <dbReference type="NCBI Taxonomy" id="185642"/>
    <lineage>
        <taxon>Bacteria</taxon>
        <taxon>Bacillati</taxon>
        <taxon>Actinomycetota</taxon>
        <taxon>Actinomycetes</taxon>
        <taxon>Mycobacteriales</taxon>
        <taxon>Mycobacteriaceae</taxon>
        <taxon>Mycobacterium</taxon>
        <taxon>Mycobacterium simiae complex</taxon>
    </lineage>
</organism>
<accession>A0A7I7Z177</accession>
<dbReference type="EMBL" id="AP022614">
    <property type="protein sequence ID" value="BBZ47431.1"/>
    <property type="molecule type" value="Genomic_DNA"/>
</dbReference>
<evidence type="ECO:0000256" key="1">
    <source>
        <dbReference type="SAM" id="Coils"/>
    </source>
</evidence>
<dbReference type="EMBL" id="AP022614">
    <property type="protein sequence ID" value="BBZ47619.1"/>
    <property type="molecule type" value="Genomic_DNA"/>
</dbReference>
<keyword evidence="5" id="KW-1185">Reference proteome</keyword>
<dbReference type="Proteomes" id="UP000467105">
    <property type="component" value="Chromosome"/>
</dbReference>
<sequence length="196" mass="21643">MSATAANQIRSAALKAARAKDSQRKRQRTLAALQTLETTGAPITFTAVAKAAGVSTWLVYADGIREHIDAARHRQSNHHRRTDTPAASSTHPATPDSLRADLAIAREQIKTLRTERDKLQQRLRLQLGAELEAPDRAHLTARVVDLETINRQLVAERDARAIEAQTAKGRVTELEDELSAARESLRRVIKAQNRAP</sequence>
<reference evidence="4 5" key="1">
    <citation type="journal article" date="2019" name="Emerg. Microbes Infect.">
        <title>Comprehensive subspecies identification of 175 nontuberculous mycobacteria species based on 7547 genomic profiles.</title>
        <authorList>
            <person name="Matsumoto Y."/>
            <person name="Kinjo T."/>
            <person name="Motooka D."/>
            <person name="Nabeya D."/>
            <person name="Jung N."/>
            <person name="Uechi K."/>
            <person name="Horii T."/>
            <person name="Iida T."/>
            <person name="Fujita J."/>
            <person name="Nakamura S."/>
        </authorList>
    </citation>
    <scope>NUCLEOTIDE SEQUENCE [LARGE SCALE GENOMIC DNA]</scope>
    <source>
        <strain evidence="4 5">JCM 14742</strain>
    </source>
</reference>
<feature type="coiled-coil region" evidence="1">
    <location>
        <begin position="164"/>
        <end position="191"/>
    </location>
</feature>
<dbReference type="RefSeq" id="WP_197745605.1">
    <property type="nucleotide sequence ID" value="NZ_AP022614.1"/>
</dbReference>
<keyword evidence="1" id="KW-0175">Coiled coil</keyword>
<reference evidence="4" key="2">
    <citation type="submission" date="2020-02" db="EMBL/GenBank/DDBJ databases">
        <authorList>
            <person name="Matsumoto Y."/>
            <person name="Motooka D."/>
            <person name="Nakamura S."/>
        </authorList>
    </citation>
    <scope>NUCLEOTIDE SEQUENCE</scope>
    <source>
        <strain evidence="4">JCM 14742</strain>
    </source>
</reference>
<gene>
    <name evidence="3" type="ORF">MPRM_47120</name>
    <name evidence="4" type="ORF">MPRM_49000</name>
</gene>
<evidence type="ECO:0000256" key="2">
    <source>
        <dbReference type="SAM" id="MobiDB-lite"/>
    </source>
</evidence>